<reference evidence="3" key="1">
    <citation type="submission" date="2022-11" db="UniProtKB">
        <authorList>
            <consortium name="WormBaseParasite"/>
        </authorList>
    </citation>
    <scope>IDENTIFICATION</scope>
</reference>
<organism evidence="2 3">
    <name type="scientific">Ditylenchus dipsaci</name>
    <dbReference type="NCBI Taxonomy" id="166011"/>
    <lineage>
        <taxon>Eukaryota</taxon>
        <taxon>Metazoa</taxon>
        <taxon>Ecdysozoa</taxon>
        <taxon>Nematoda</taxon>
        <taxon>Chromadorea</taxon>
        <taxon>Rhabditida</taxon>
        <taxon>Tylenchina</taxon>
        <taxon>Tylenchomorpha</taxon>
        <taxon>Sphaerularioidea</taxon>
        <taxon>Anguinidae</taxon>
        <taxon>Anguininae</taxon>
        <taxon>Ditylenchus</taxon>
    </lineage>
</organism>
<protein>
    <submittedName>
        <fullName evidence="3">Uncharacterized protein</fullName>
    </submittedName>
</protein>
<name>A0A915CS29_9BILA</name>
<keyword evidence="2" id="KW-1185">Reference proteome</keyword>
<evidence type="ECO:0000313" key="2">
    <source>
        <dbReference type="Proteomes" id="UP000887574"/>
    </source>
</evidence>
<dbReference type="WBParaSite" id="jg11603">
    <property type="protein sequence ID" value="jg11603"/>
    <property type="gene ID" value="jg11603"/>
</dbReference>
<keyword evidence="1" id="KW-1133">Transmembrane helix</keyword>
<sequence length="126" mass="14874">MPSPNQHSPQFHLSQLARRHLIFLRRFVRHHPHLELKYSKSSPLTSHHRRHKHHLDTIVVLYCIQIFLTTPLLFSLGLDAEQRRQFLVKKPLNILHKLGFPLDEVLMLKDYQSLPVEINNLLISSP</sequence>
<proteinExistence type="predicted"/>
<dbReference type="Proteomes" id="UP000887574">
    <property type="component" value="Unplaced"/>
</dbReference>
<keyword evidence="1" id="KW-0812">Transmembrane</keyword>
<feature type="transmembrane region" description="Helical" evidence="1">
    <location>
        <begin position="59"/>
        <end position="80"/>
    </location>
</feature>
<evidence type="ECO:0000256" key="1">
    <source>
        <dbReference type="SAM" id="Phobius"/>
    </source>
</evidence>
<keyword evidence="1" id="KW-0472">Membrane</keyword>
<evidence type="ECO:0000313" key="3">
    <source>
        <dbReference type="WBParaSite" id="jg11603"/>
    </source>
</evidence>
<dbReference type="AlphaFoldDB" id="A0A915CS29"/>
<accession>A0A915CS29</accession>